<gene>
    <name evidence="1" type="ORF">IBL26_20100</name>
</gene>
<proteinExistence type="predicted"/>
<dbReference type="RefSeq" id="WP_187786298.1">
    <property type="nucleotide sequence ID" value="NZ_JACTVA010000047.1"/>
</dbReference>
<reference evidence="1 2" key="1">
    <citation type="journal article" date="2013" name="Int. J. Syst. Evol. Microbiol.">
        <title>Roseomonas aerophila sp. nov., isolated from air.</title>
        <authorList>
            <person name="Kim S.J."/>
            <person name="Weon H.Y."/>
            <person name="Ahn J.H."/>
            <person name="Hong S.B."/>
            <person name="Seok S.J."/>
            <person name="Whang K.S."/>
            <person name="Kwon S.W."/>
        </authorList>
    </citation>
    <scope>NUCLEOTIDE SEQUENCE [LARGE SCALE GENOMIC DNA]</scope>
    <source>
        <strain evidence="1 2">NBRC 108923</strain>
    </source>
</reference>
<name>A0ABR7RSU3_9PROT</name>
<dbReference type="SUPFAM" id="SSF51735">
    <property type="entry name" value="NAD(P)-binding Rossmann-fold domains"/>
    <property type="match status" value="1"/>
</dbReference>
<dbReference type="Pfam" id="PF02423">
    <property type="entry name" value="OCD_Mu_crystall"/>
    <property type="match status" value="1"/>
</dbReference>
<dbReference type="PIRSF" id="PIRSF001439">
    <property type="entry name" value="CryM"/>
    <property type="match status" value="1"/>
</dbReference>
<dbReference type="EMBL" id="JACTVA010000047">
    <property type="protein sequence ID" value="MBC9209157.1"/>
    <property type="molecule type" value="Genomic_DNA"/>
</dbReference>
<accession>A0ABR7RSU3</accession>
<dbReference type="Proteomes" id="UP000626026">
    <property type="component" value="Unassembled WGS sequence"/>
</dbReference>
<comment type="caution">
    <text evidence="1">The sequence shown here is derived from an EMBL/GenBank/DDBJ whole genome shotgun (WGS) entry which is preliminary data.</text>
</comment>
<dbReference type="InterPro" id="IPR003462">
    <property type="entry name" value="ODC_Mu_crystall"/>
</dbReference>
<dbReference type="Gene3D" id="3.40.50.720">
    <property type="entry name" value="NAD(P)-binding Rossmann-like Domain"/>
    <property type="match status" value="1"/>
</dbReference>
<sequence length="313" mass="32809">MRMLDKTETTARLPWPALLEALREMFRTGCEAPLRHRHPLPQKEAAEGSLLLMPAWQAHRFTGVKIVHVNPANAKQPGLQAVHSVYLLSDGESGQPLCILDGGTLTDRRTAAASVLAAGYLARPDSQTLLLLGSGKVAHALAEAYAARFGLRDIRIWSRRAESAAKLAASLAAAGLPARAVATPDPAGADIISAATLSTTPLLAGASIAPGTHVDLIGAFRPDMRESDSALVRRARLFVDTRPGALAEAGDVVQAIADGSIDANHIQADLFDLCRGTHPGRTNAGDVTLFKSVGWAGEDLAAAVLAYESEGAG</sequence>
<dbReference type="NCBIfam" id="NF004793">
    <property type="entry name" value="PRK06141.1"/>
    <property type="match status" value="1"/>
</dbReference>
<evidence type="ECO:0000313" key="2">
    <source>
        <dbReference type="Proteomes" id="UP000626026"/>
    </source>
</evidence>
<organism evidence="1 2">
    <name type="scientific">Teichococcus aerophilus</name>
    <dbReference type="NCBI Taxonomy" id="1224513"/>
    <lineage>
        <taxon>Bacteria</taxon>
        <taxon>Pseudomonadati</taxon>
        <taxon>Pseudomonadota</taxon>
        <taxon>Alphaproteobacteria</taxon>
        <taxon>Acetobacterales</taxon>
        <taxon>Roseomonadaceae</taxon>
        <taxon>Roseomonas</taxon>
    </lineage>
</organism>
<dbReference type="Gene3D" id="3.30.1780.10">
    <property type="entry name" value="ornithine cyclodeaminase, domain 1"/>
    <property type="match status" value="1"/>
</dbReference>
<dbReference type="InterPro" id="IPR023401">
    <property type="entry name" value="ODC_N"/>
</dbReference>
<evidence type="ECO:0000313" key="1">
    <source>
        <dbReference type="EMBL" id="MBC9209157.1"/>
    </source>
</evidence>
<protein>
    <submittedName>
        <fullName evidence="1">Ornithine cyclodeaminase family protein</fullName>
    </submittedName>
</protein>
<dbReference type="InterPro" id="IPR036291">
    <property type="entry name" value="NAD(P)-bd_dom_sf"/>
</dbReference>
<dbReference type="PANTHER" id="PTHR13812:SF19">
    <property type="entry name" value="KETIMINE REDUCTASE MU-CRYSTALLIN"/>
    <property type="match status" value="1"/>
</dbReference>
<dbReference type="PANTHER" id="PTHR13812">
    <property type="entry name" value="KETIMINE REDUCTASE MU-CRYSTALLIN"/>
    <property type="match status" value="1"/>
</dbReference>
<keyword evidence="2" id="KW-1185">Reference proteome</keyword>